<dbReference type="InterPro" id="IPR043132">
    <property type="entry name" value="BCAT-like_C"/>
</dbReference>
<dbReference type="SUPFAM" id="SSF56752">
    <property type="entry name" value="D-aminoacid aminotransferase-like PLP-dependent enzymes"/>
    <property type="match status" value="1"/>
</dbReference>
<dbReference type="GO" id="GO:0003824">
    <property type="term" value="F:catalytic activity"/>
    <property type="evidence" value="ECO:0007669"/>
    <property type="project" value="InterPro"/>
</dbReference>
<accession>A0A059KLY8</accession>
<organism evidence="1 2">
    <name type="scientific">Sphaerotilus natans subsp. natans DSM 6575</name>
    <dbReference type="NCBI Taxonomy" id="1286631"/>
    <lineage>
        <taxon>Bacteria</taxon>
        <taxon>Pseudomonadati</taxon>
        <taxon>Pseudomonadota</taxon>
        <taxon>Betaproteobacteria</taxon>
        <taxon>Burkholderiales</taxon>
        <taxon>Sphaerotilaceae</taxon>
        <taxon>Sphaerotilus</taxon>
    </lineage>
</organism>
<dbReference type="Gene3D" id="3.20.10.10">
    <property type="entry name" value="D-amino Acid Aminotransferase, subunit A, domain 2"/>
    <property type="match status" value="1"/>
</dbReference>
<sequence>MRARAQALPGELVHRLRLDLARDGGWQIRHGVLASLPDGPLGLLPPGPALPADEAALLAHKTSLRATYDAAIREAEAQGAFDRIFVNPRGELTEGARSTLLLRLDGRWWTPPVAAGALPGVMRAALMADPAWALQERVLRPADLERAEALALCNALRGVCPARLHGCISLEQRG</sequence>
<evidence type="ECO:0000313" key="1">
    <source>
        <dbReference type="EMBL" id="KDB52229.1"/>
    </source>
</evidence>
<reference evidence="1 2" key="1">
    <citation type="journal article" date="2014" name="FEMS Microbiol. Ecol.">
        <title>Sphaerotilus natans encrusted with nanoball-shaped Fe(III) oxide minerals formed by nitrate-reducing mixotrophic Fe(II) oxidation.</title>
        <authorList>
            <person name="Park S."/>
            <person name="Kim D.H."/>
            <person name="Lee J.H."/>
            <person name="Hur H.G."/>
        </authorList>
    </citation>
    <scope>NUCLEOTIDE SEQUENCE [LARGE SCALE GENOMIC DNA]</scope>
    <source>
        <strain evidence="1 2">DSM 6575</strain>
    </source>
</reference>
<proteinExistence type="predicted"/>
<protein>
    <submittedName>
        <fullName evidence="1">Uncharacterized protein</fullName>
    </submittedName>
</protein>
<dbReference type="AlphaFoldDB" id="A0A059KLY8"/>
<dbReference type="STRING" id="34103.SAMN05421778_11399"/>
<dbReference type="InterPro" id="IPR036038">
    <property type="entry name" value="Aminotransferase-like"/>
</dbReference>
<dbReference type="PATRIC" id="fig|1286631.3.peg.2171"/>
<dbReference type="EMBL" id="AZRA01000054">
    <property type="protein sequence ID" value="KDB52229.1"/>
    <property type="molecule type" value="Genomic_DNA"/>
</dbReference>
<dbReference type="eggNOG" id="COG0115">
    <property type="taxonomic scope" value="Bacteria"/>
</dbReference>
<dbReference type="Proteomes" id="UP000026714">
    <property type="component" value="Unassembled WGS sequence"/>
</dbReference>
<name>A0A059KLY8_9BURK</name>
<evidence type="ECO:0000313" key="2">
    <source>
        <dbReference type="Proteomes" id="UP000026714"/>
    </source>
</evidence>
<dbReference type="InterPro" id="IPR001544">
    <property type="entry name" value="Aminotrans_IV"/>
</dbReference>
<comment type="caution">
    <text evidence="1">The sequence shown here is derived from an EMBL/GenBank/DDBJ whole genome shotgun (WGS) entry which is preliminary data.</text>
</comment>
<gene>
    <name evidence="1" type="ORF">X805_22070</name>
</gene>
<dbReference type="Pfam" id="PF01063">
    <property type="entry name" value="Aminotran_4"/>
    <property type="match status" value="1"/>
</dbReference>
<keyword evidence="2" id="KW-1185">Reference proteome</keyword>